<gene>
    <name evidence="2" type="ORF">TPSB3V08_LOCUS5925</name>
</gene>
<proteinExistence type="predicted"/>
<protein>
    <submittedName>
        <fullName evidence="2">Uncharacterized protein</fullName>
    </submittedName>
</protein>
<dbReference type="PANTHER" id="PTHR46424">
    <property type="entry name" value="UBX DOMAIN-CONTAINING PROTEIN 4"/>
    <property type="match status" value="1"/>
</dbReference>
<dbReference type="GO" id="GO:0036503">
    <property type="term" value="P:ERAD pathway"/>
    <property type="evidence" value="ECO:0007669"/>
    <property type="project" value="TreeGrafter"/>
</dbReference>
<name>A0A7R9H364_TIMPO</name>
<feature type="region of interest" description="Disordered" evidence="1">
    <location>
        <begin position="290"/>
        <end position="333"/>
    </location>
</feature>
<sequence length="388" mass="41778">MEELIGKLTVSFYSSPGKIEAGNRCCHLGLHMAIAELKDSSSPNQWSNFNLEAVGGGRSGVYPVCGPGSFFTHIKIKDTKEVRVHNSTRLSDEFDTFTSPSPAIAQLHDNDQSLIVDRRIYSRSAGTRLLIHRLFLLQLPVLVYRESSSLAAYYRQQIHVTADDGEIEVRISVGCTEGDKPLNQSLHCLYRTRTGENPFASRKLHTSALDHATTEAGSDEASKDTATAINNLEVSSKLESDDFIAIKLDNQIVPVPSLFFIGSAGAPLEVVAGKVSVSDLVLRVDGVLQKHRSSTPSLPKPLESPAQSISALESKPSTSGSPHPSETESSITSEANISLSTTSPPETTPDVSVGSTLSVRSVTPVASILLHDVGLISHDNSTFVMDKN</sequence>
<reference evidence="2" key="1">
    <citation type="submission" date="2020-11" db="EMBL/GenBank/DDBJ databases">
        <authorList>
            <person name="Tran Van P."/>
        </authorList>
    </citation>
    <scope>NUCLEOTIDE SEQUENCE</scope>
</reference>
<dbReference type="EMBL" id="OD003310">
    <property type="protein sequence ID" value="CAD7407509.1"/>
    <property type="molecule type" value="Genomic_DNA"/>
</dbReference>
<evidence type="ECO:0000313" key="2">
    <source>
        <dbReference type="EMBL" id="CAD7407509.1"/>
    </source>
</evidence>
<dbReference type="AlphaFoldDB" id="A0A7R9H364"/>
<evidence type="ECO:0000256" key="1">
    <source>
        <dbReference type="SAM" id="MobiDB-lite"/>
    </source>
</evidence>
<dbReference type="PANTHER" id="PTHR46424:SF1">
    <property type="entry name" value="UBX DOMAIN-CONTAINING PROTEIN 4"/>
    <property type="match status" value="1"/>
</dbReference>
<accession>A0A7R9H364</accession>
<organism evidence="2">
    <name type="scientific">Timema poppense</name>
    <name type="common">Walking stick</name>
    <dbReference type="NCBI Taxonomy" id="170557"/>
    <lineage>
        <taxon>Eukaryota</taxon>
        <taxon>Metazoa</taxon>
        <taxon>Ecdysozoa</taxon>
        <taxon>Arthropoda</taxon>
        <taxon>Hexapoda</taxon>
        <taxon>Insecta</taxon>
        <taxon>Pterygota</taxon>
        <taxon>Neoptera</taxon>
        <taxon>Polyneoptera</taxon>
        <taxon>Phasmatodea</taxon>
        <taxon>Timematodea</taxon>
        <taxon>Timematoidea</taxon>
        <taxon>Timematidae</taxon>
        <taxon>Timema</taxon>
    </lineage>
</organism>
<dbReference type="GO" id="GO:0005783">
    <property type="term" value="C:endoplasmic reticulum"/>
    <property type="evidence" value="ECO:0007669"/>
    <property type="project" value="TreeGrafter"/>
</dbReference>
<feature type="compositionally biased region" description="Polar residues" evidence="1">
    <location>
        <begin position="305"/>
        <end position="333"/>
    </location>
</feature>